<dbReference type="PATRIC" id="fig|698759.3.peg.2790"/>
<comment type="caution">
    <text evidence="2">The sequence shown here is derived from an EMBL/GenBank/DDBJ whole genome shotgun (WGS) entry which is preliminary data.</text>
</comment>
<keyword evidence="3" id="KW-1185">Reference proteome</keyword>
<name>L1L1W7_9ACTN</name>
<feature type="domain" description="DUF6879" evidence="1">
    <location>
        <begin position="34"/>
        <end position="201"/>
    </location>
</feature>
<dbReference type="EMBL" id="AEJC01000208">
    <property type="protein sequence ID" value="EKX66618.1"/>
    <property type="molecule type" value="Genomic_DNA"/>
</dbReference>
<reference evidence="2 3" key="1">
    <citation type="submission" date="2012-11" db="EMBL/GenBank/DDBJ databases">
        <authorList>
            <person name="Huguet-Tapia J.C."/>
            <person name="Durkin A.S."/>
            <person name="Pettis G.S."/>
            <person name="Badger J.H."/>
        </authorList>
    </citation>
    <scope>NUCLEOTIDE SEQUENCE [LARGE SCALE GENOMIC DNA]</scope>
    <source>
        <strain evidence="2 3">91-03</strain>
    </source>
</reference>
<protein>
    <recommendedName>
        <fullName evidence="1">DUF6879 domain-containing protein</fullName>
    </recommendedName>
</protein>
<evidence type="ECO:0000313" key="3">
    <source>
        <dbReference type="Proteomes" id="UP000010411"/>
    </source>
</evidence>
<evidence type="ECO:0000313" key="2">
    <source>
        <dbReference type="EMBL" id="EKX66618.1"/>
    </source>
</evidence>
<organism evidence="2 3">
    <name type="scientific">Streptomyces ipomoeae 91-03</name>
    <dbReference type="NCBI Taxonomy" id="698759"/>
    <lineage>
        <taxon>Bacteria</taxon>
        <taxon>Bacillati</taxon>
        <taxon>Actinomycetota</taxon>
        <taxon>Actinomycetes</taxon>
        <taxon>Kitasatosporales</taxon>
        <taxon>Streptomycetaceae</taxon>
        <taxon>Streptomyces</taxon>
    </lineage>
</organism>
<proteinExistence type="predicted"/>
<gene>
    <name evidence="2" type="ORF">STRIP9103_04056</name>
</gene>
<sequence>MVGIPRPHEAVIHIPAHMVPVLREAAMSQNEPGFDELLTAAKRSAMHLEMRDSYSVGDEAHDFENWKHTGERDVDPASAYWVPWVDLIRHTVSRGVAVRRARIVSEPVTDYIRYEHAGTPVVIHAGEQVRWLPRRQASDIALPGNDCWAFDGETVLFNHFSGDGDWAEPKWEVRTEPAVVRLASDAFEAVWERAVPHEKYSV</sequence>
<dbReference type="AlphaFoldDB" id="L1L1W7"/>
<dbReference type="Proteomes" id="UP000010411">
    <property type="component" value="Unassembled WGS sequence"/>
</dbReference>
<evidence type="ECO:0000259" key="1">
    <source>
        <dbReference type="Pfam" id="PF21806"/>
    </source>
</evidence>
<dbReference type="Pfam" id="PF21806">
    <property type="entry name" value="DUF6879"/>
    <property type="match status" value="1"/>
</dbReference>
<dbReference type="InterPro" id="IPR049244">
    <property type="entry name" value="DUF6879"/>
</dbReference>
<accession>L1L1W7</accession>